<evidence type="ECO:0000313" key="3">
    <source>
        <dbReference type="Proteomes" id="UP001152561"/>
    </source>
</evidence>
<accession>A0A9Q1M3W1</accession>
<comment type="caution">
    <text evidence="2">The sequence shown here is derived from an EMBL/GenBank/DDBJ whole genome shotgun (WGS) entry which is preliminary data.</text>
</comment>
<dbReference type="AlphaFoldDB" id="A0A9Q1M3W1"/>
<keyword evidence="1" id="KW-0847">Vitamin C</keyword>
<dbReference type="PANTHER" id="PTHR24014">
    <property type="entry name" value="2-OXOGLUTARATE AND IRON-DEPENDENT OXYGENASE DOMAIN-CONTAINING PROTEIN 2"/>
    <property type="match status" value="1"/>
</dbReference>
<dbReference type="Pfam" id="PF25238">
    <property type="entry name" value="OGFOD2-like"/>
    <property type="match status" value="1"/>
</dbReference>
<dbReference type="Proteomes" id="UP001152561">
    <property type="component" value="Unassembled WGS sequence"/>
</dbReference>
<evidence type="ECO:0000256" key="1">
    <source>
        <dbReference type="ARBA" id="ARBA00022896"/>
    </source>
</evidence>
<protein>
    <submittedName>
        <fullName evidence="2">Uncharacterized protein</fullName>
    </submittedName>
</protein>
<dbReference type="GO" id="GO:0031418">
    <property type="term" value="F:L-ascorbic acid binding"/>
    <property type="evidence" value="ECO:0007669"/>
    <property type="project" value="UniProtKB-KW"/>
</dbReference>
<proteinExistence type="predicted"/>
<organism evidence="2 3">
    <name type="scientific">Anisodus acutangulus</name>
    <dbReference type="NCBI Taxonomy" id="402998"/>
    <lineage>
        <taxon>Eukaryota</taxon>
        <taxon>Viridiplantae</taxon>
        <taxon>Streptophyta</taxon>
        <taxon>Embryophyta</taxon>
        <taxon>Tracheophyta</taxon>
        <taxon>Spermatophyta</taxon>
        <taxon>Magnoliopsida</taxon>
        <taxon>eudicotyledons</taxon>
        <taxon>Gunneridae</taxon>
        <taxon>Pentapetalae</taxon>
        <taxon>asterids</taxon>
        <taxon>lamiids</taxon>
        <taxon>Solanales</taxon>
        <taxon>Solanaceae</taxon>
        <taxon>Solanoideae</taxon>
        <taxon>Hyoscyameae</taxon>
        <taxon>Anisodus</taxon>
    </lineage>
</organism>
<sequence length="101" mass="12084">MDHNSDNYEDMQLEFSPLLLSSLERHLPPTLLNLSRDHKAHYMREILLRYSPTADRARVQKHREYRQKILSNYQPLHRELYTMHAASFFVPSFLKAVNENT</sequence>
<dbReference type="PANTHER" id="PTHR24014:SF4">
    <property type="entry name" value="2-OXOGLUTARATE AND IRON-DEPENDENT OXYGENASE DOMAIN-CONTAINING PROTEIN 2"/>
    <property type="match status" value="1"/>
</dbReference>
<reference evidence="3" key="1">
    <citation type="journal article" date="2023" name="Proc. Natl. Acad. Sci. U.S.A.">
        <title>Genomic and structural basis for evolution of tropane alkaloid biosynthesis.</title>
        <authorList>
            <person name="Wanga Y.-J."/>
            <person name="Taina T."/>
            <person name="Yua J.-Y."/>
            <person name="Lia J."/>
            <person name="Xua B."/>
            <person name="Chenc J."/>
            <person name="D'Auriad J.C."/>
            <person name="Huanga J.-P."/>
            <person name="Huanga S.-X."/>
        </authorList>
    </citation>
    <scope>NUCLEOTIDE SEQUENCE [LARGE SCALE GENOMIC DNA]</scope>
    <source>
        <strain evidence="3">cv. KIB-2019</strain>
    </source>
</reference>
<gene>
    <name evidence="2" type="ORF">K7X08_000173</name>
</gene>
<keyword evidence="3" id="KW-1185">Reference proteome</keyword>
<dbReference type="EMBL" id="JAJAGQ010000010">
    <property type="protein sequence ID" value="KAJ8550803.1"/>
    <property type="molecule type" value="Genomic_DNA"/>
</dbReference>
<dbReference type="OrthoDB" id="1724339at2759"/>
<evidence type="ECO:0000313" key="2">
    <source>
        <dbReference type="EMBL" id="KAJ8550803.1"/>
    </source>
</evidence>
<name>A0A9Q1M3W1_9SOLA</name>